<accession>A0A8S1LF77</accession>
<sequence length="154" mass="17997">MGTCESDIYNPNESQLDSDQEYIETDFMQYVVLANWKPDQNDGSNTNNQLNFGKQNPNYNNDHNHINMHQSLIQQSRITQISNNFNNNYSNIQYANSKPFNQYEQKFGGSTLAVSRYTQISKSDILFQEQNLSKQPFNYQFGNLQQSQIKQVQF</sequence>
<dbReference type="Proteomes" id="UP000692954">
    <property type="component" value="Unassembled WGS sequence"/>
</dbReference>
<evidence type="ECO:0000313" key="1">
    <source>
        <dbReference type="EMBL" id="CAD8063376.1"/>
    </source>
</evidence>
<comment type="caution">
    <text evidence="1">The sequence shown here is derived from an EMBL/GenBank/DDBJ whole genome shotgun (WGS) entry which is preliminary data.</text>
</comment>
<protein>
    <submittedName>
        <fullName evidence="1">Uncharacterized protein</fullName>
    </submittedName>
</protein>
<evidence type="ECO:0000313" key="2">
    <source>
        <dbReference type="Proteomes" id="UP000692954"/>
    </source>
</evidence>
<dbReference type="OrthoDB" id="301391at2759"/>
<organism evidence="1 2">
    <name type="scientific">Paramecium sonneborni</name>
    <dbReference type="NCBI Taxonomy" id="65129"/>
    <lineage>
        <taxon>Eukaryota</taxon>
        <taxon>Sar</taxon>
        <taxon>Alveolata</taxon>
        <taxon>Ciliophora</taxon>
        <taxon>Intramacronucleata</taxon>
        <taxon>Oligohymenophorea</taxon>
        <taxon>Peniculida</taxon>
        <taxon>Parameciidae</taxon>
        <taxon>Paramecium</taxon>
    </lineage>
</organism>
<dbReference type="AlphaFoldDB" id="A0A8S1LF77"/>
<reference evidence="1" key="1">
    <citation type="submission" date="2021-01" db="EMBL/GenBank/DDBJ databases">
        <authorList>
            <consortium name="Genoscope - CEA"/>
            <person name="William W."/>
        </authorList>
    </citation>
    <scope>NUCLEOTIDE SEQUENCE</scope>
</reference>
<gene>
    <name evidence="1" type="ORF">PSON_ATCC_30995.1.T0170377</name>
</gene>
<dbReference type="EMBL" id="CAJJDN010000017">
    <property type="protein sequence ID" value="CAD8063376.1"/>
    <property type="molecule type" value="Genomic_DNA"/>
</dbReference>
<keyword evidence="2" id="KW-1185">Reference proteome</keyword>
<proteinExistence type="predicted"/>
<name>A0A8S1LF77_9CILI</name>